<protein>
    <submittedName>
        <fullName evidence="1">Uncharacterized protein</fullName>
    </submittedName>
</protein>
<evidence type="ECO:0000313" key="1">
    <source>
        <dbReference type="EMBL" id="CAG6787316.1"/>
    </source>
</evidence>
<accession>A0A8D9FEE6</accession>
<dbReference type="EMBL" id="HBUF01653123">
    <property type="protein sequence ID" value="CAG6787316.1"/>
    <property type="molecule type" value="Transcribed_RNA"/>
</dbReference>
<sequence length="214" mass="24145">MMVHTNLNISFSNSASLTLACRFFWMLLLKCHKHNKCLTSAANPAFAALIRAASSSVIMQFTFRLGILSLMASKKCLRVFASILLLMQWARGYPLFNSSTPITFRSCRPYCVMSWVASMMRMSREQDSISFICSLVWMPRMNISSDSSFVEFGPDMTSLPSGLKIKIGSYDSFFNFSTKINVDVLSSGARLSVAFMRILFLSRIALRERKSSLE</sequence>
<reference evidence="1" key="1">
    <citation type="submission" date="2021-05" db="EMBL/GenBank/DDBJ databases">
        <authorList>
            <person name="Alioto T."/>
            <person name="Alioto T."/>
            <person name="Gomez Garrido J."/>
        </authorList>
    </citation>
    <scope>NUCLEOTIDE SEQUENCE</scope>
</reference>
<proteinExistence type="predicted"/>
<dbReference type="AlphaFoldDB" id="A0A8D9FEE6"/>
<organism evidence="1">
    <name type="scientific">Cacopsylla melanoneura</name>
    <dbReference type="NCBI Taxonomy" id="428564"/>
    <lineage>
        <taxon>Eukaryota</taxon>
        <taxon>Metazoa</taxon>
        <taxon>Ecdysozoa</taxon>
        <taxon>Arthropoda</taxon>
        <taxon>Hexapoda</taxon>
        <taxon>Insecta</taxon>
        <taxon>Pterygota</taxon>
        <taxon>Neoptera</taxon>
        <taxon>Paraneoptera</taxon>
        <taxon>Hemiptera</taxon>
        <taxon>Sternorrhyncha</taxon>
        <taxon>Psylloidea</taxon>
        <taxon>Psyllidae</taxon>
        <taxon>Psyllinae</taxon>
        <taxon>Cacopsylla</taxon>
    </lineage>
</organism>
<name>A0A8D9FEE6_9HEMI</name>
<dbReference type="EMBL" id="HBUF01653124">
    <property type="protein sequence ID" value="CAG6787318.1"/>
    <property type="molecule type" value="Transcribed_RNA"/>
</dbReference>